<evidence type="ECO:0000256" key="2">
    <source>
        <dbReference type="SAM" id="MobiDB-lite"/>
    </source>
</evidence>
<feature type="domain" description="C3H1-type" evidence="3">
    <location>
        <begin position="440"/>
        <end position="466"/>
    </location>
</feature>
<sequence length="599" mass="69288">MYSEIEEGEYIDEEDVDTEQIEKEQISTNLRKMSKNRKQIKSPQIEEDDNDDDEVLRQKLLENLVKSQTRKQLTESSEGSIQSPKRKSSQNNKLSILISQLDSAHKKRDSCLSRRREIQTRKQLTESSEGSIQSPKRKSSQNNKLSILISQLDSAHKKRDSCLGRRREIQEMMTICDLDLERINETINNLLTKIYSDIQSVAKQQKKQQRQNLKNESKKILPENEIKTPISRLPIPTRKRKNLFDNNSTNRKIARIINEGEDLDLRELIPSKAVDVIGKLQQQKEIQKPILINSRNEDLNQHLVPQLKSLTEPIKVINKKKNIPPSNIPLEEGEIAENDESFEGEENIVNERIKENKNNKANENILKENEVLIEMDKNTTSIVPEFSENLEEQDVRKESPSPPTLLPPSLPLMNIRLYSRLSPNFPQHLLSHPAFSSNLNPFIPLCPFQLNGRCADKHCVFQHEQDYILNEKEIVEEFLSYWPKLVPKGMGNSDYATKMLAEGPLDQVLGFLMASMPDDVRICLNLFSGKYFEYSRQADKQIIRDDQIEYDQTIKGAVGQPKGWLLLSQQKGNMKTLINKNDKKKWFEPRNKNNIIESD</sequence>
<dbReference type="PROSITE" id="PS50103">
    <property type="entry name" value="ZF_C3H1"/>
    <property type="match status" value="1"/>
</dbReference>
<protein>
    <submittedName>
        <fullName evidence="5">C3H1-type domain-containing protein</fullName>
    </submittedName>
</protein>
<keyword evidence="1" id="KW-0479">Metal-binding</keyword>
<accession>A0A914KG33</accession>
<dbReference type="InterPro" id="IPR000571">
    <property type="entry name" value="Znf_CCCH"/>
</dbReference>
<feature type="zinc finger region" description="C3H1-type" evidence="1">
    <location>
        <begin position="440"/>
        <end position="466"/>
    </location>
</feature>
<feature type="region of interest" description="Disordered" evidence="2">
    <location>
        <begin position="67"/>
        <end position="93"/>
    </location>
</feature>
<dbReference type="InterPro" id="IPR019607">
    <property type="entry name" value="Putative_zinc-finger_domain"/>
</dbReference>
<dbReference type="WBParaSite" id="Minc3s00004g00280">
    <property type="protein sequence ID" value="Minc3s00004g00280"/>
    <property type="gene ID" value="Minc3s00004g00280"/>
</dbReference>
<evidence type="ECO:0000313" key="5">
    <source>
        <dbReference type="WBParaSite" id="Minc3s00004g00280"/>
    </source>
</evidence>
<dbReference type="AlphaFoldDB" id="A0A914KG33"/>
<keyword evidence="1" id="KW-0862">Zinc</keyword>
<keyword evidence="4" id="KW-1185">Reference proteome</keyword>
<evidence type="ECO:0000256" key="1">
    <source>
        <dbReference type="PROSITE-ProRule" id="PRU00723"/>
    </source>
</evidence>
<feature type="compositionally biased region" description="Basic and acidic residues" evidence="2">
    <location>
        <begin position="109"/>
        <end position="124"/>
    </location>
</feature>
<feature type="compositionally biased region" description="Polar residues" evidence="2">
    <location>
        <begin position="125"/>
        <end position="144"/>
    </location>
</feature>
<feature type="compositionally biased region" description="Acidic residues" evidence="2">
    <location>
        <begin position="1"/>
        <end position="19"/>
    </location>
</feature>
<proteinExistence type="predicted"/>
<feature type="region of interest" description="Disordered" evidence="2">
    <location>
        <begin position="1"/>
        <end position="53"/>
    </location>
</feature>
<evidence type="ECO:0000313" key="4">
    <source>
        <dbReference type="Proteomes" id="UP000887563"/>
    </source>
</evidence>
<evidence type="ECO:0000259" key="3">
    <source>
        <dbReference type="PROSITE" id="PS50103"/>
    </source>
</evidence>
<name>A0A914KG33_MELIC</name>
<keyword evidence="1" id="KW-0863">Zinc-finger</keyword>
<dbReference type="GO" id="GO:0008270">
    <property type="term" value="F:zinc ion binding"/>
    <property type="evidence" value="ECO:0007669"/>
    <property type="project" value="UniProtKB-KW"/>
</dbReference>
<reference evidence="5" key="1">
    <citation type="submission" date="2022-11" db="UniProtKB">
        <authorList>
            <consortium name="WormBaseParasite"/>
        </authorList>
    </citation>
    <scope>IDENTIFICATION</scope>
</reference>
<organism evidence="4 5">
    <name type="scientific">Meloidogyne incognita</name>
    <name type="common">Southern root-knot nematode worm</name>
    <name type="synonym">Oxyuris incognita</name>
    <dbReference type="NCBI Taxonomy" id="6306"/>
    <lineage>
        <taxon>Eukaryota</taxon>
        <taxon>Metazoa</taxon>
        <taxon>Ecdysozoa</taxon>
        <taxon>Nematoda</taxon>
        <taxon>Chromadorea</taxon>
        <taxon>Rhabditida</taxon>
        <taxon>Tylenchina</taxon>
        <taxon>Tylenchomorpha</taxon>
        <taxon>Tylenchoidea</taxon>
        <taxon>Meloidogynidae</taxon>
        <taxon>Meloidogyninae</taxon>
        <taxon>Meloidogyne</taxon>
        <taxon>Meloidogyne incognita group</taxon>
    </lineage>
</organism>
<dbReference type="Pfam" id="PF10650">
    <property type="entry name" value="zf-C3H1"/>
    <property type="match status" value="1"/>
</dbReference>
<dbReference type="Proteomes" id="UP000887563">
    <property type="component" value="Unplaced"/>
</dbReference>
<feature type="region of interest" description="Disordered" evidence="2">
    <location>
        <begin position="107"/>
        <end position="144"/>
    </location>
</feature>